<dbReference type="AlphaFoldDB" id="A0AAN7TY39"/>
<keyword evidence="2" id="KW-1185">Reference proteome</keyword>
<sequence>MLFKSLNQLFNSSNKSTNITIIKTSTELNESVNLNNEKCSTNKYYNSIFTRPSMYTF</sequence>
<name>A0AAN7TY39_9MYCE</name>
<comment type="caution">
    <text evidence="1">The sequence shown here is derived from an EMBL/GenBank/DDBJ whole genome shotgun (WGS) entry which is preliminary data.</text>
</comment>
<accession>A0AAN7TY39</accession>
<protein>
    <submittedName>
        <fullName evidence="1">Uncharacterized protein</fullName>
    </submittedName>
</protein>
<evidence type="ECO:0000313" key="1">
    <source>
        <dbReference type="EMBL" id="KAK5577285.1"/>
    </source>
</evidence>
<reference evidence="1 2" key="1">
    <citation type="submission" date="2023-11" db="EMBL/GenBank/DDBJ databases">
        <title>Dfirmibasis_genome.</title>
        <authorList>
            <person name="Edelbroek B."/>
            <person name="Kjellin J."/>
            <person name="Jerlstrom-Hultqvist J."/>
            <person name="Soderbom F."/>
        </authorList>
    </citation>
    <scope>NUCLEOTIDE SEQUENCE [LARGE SCALE GENOMIC DNA]</scope>
    <source>
        <strain evidence="1 2">TNS-C-14</strain>
    </source>
</reference>
<dbReference type="Proteomes" id="UP001344447">
    <property type="component" value="Unassembled WGS sequence"/>
</dbReference>
<gene>
    <name evidence="1" type="ORF">RB653_002226</name>
</gene>
<proteinExistence type="predicted"/>
<dbReference type="EMBL" id="JAVFKY010000004">
    <property type="protein sequence ID" value="KAK5577285.1"/>
    <property type="molecule type" value="Genomic_DNA"/>
</dbReference>
<organism evidence="1 2">
    <name type="scientific">Dictyostelium firmibasis</name>
    <dbReference type="NCBI Taxonomy" id="79012"/>
    <lineage>
        <taxon>Eukaryota</taxon>
        <taxon>Amoebozoa</taxon>
        <taxon>Evosea</taxon>
        <taxon>Eumycetozoa</taxon>
        <taxon>Dictyostelia</taxon>
        <taxon>Dictyosteliales</taxon>
        <taxon>Dictyosteliaceae</taxon>
        <taxon>Dictyostelium</taxon>
    </lineage>
</organism>
<evidence type="ECO:0000313" key="2">
    <source>
        <dbReference type="Proteomes" id="UP001344447"/>
    </source>
</evidence>